<evidence type="ECO:0000313" key="10">
    <source>
        <dbReference type="Proteomes" id="UP000008795"/>
    </source>
</evidence>
<gene>
    <name evidence="9" type="ORF">BXY_31720</name>
</gene>
<keyword evidence="5" id="KW-0998">Cell outer membrane</keyword>
<protein>
    <submittedName>
        <fullName evidence="9">SusD family</fullName>
    </submittedName>
</protein>
<organism evidence="9 10">
    <name type="scientific">Bacteroides xylanisolvens XB1A</name>
    <dbReference type="NCBI Taxonomy" id="657309"/>
    <lineage>
        <taxon>Bacteria</taxon>
        <taxon>Pseudomonadati</taxon>
        <taxon>Bacteroidota</taxon>
        <taxon>Bacteroidia</taxon>
        <taxon>Bacteroidales</taxon>
        <taxon>Bacteroidaceae</taxon>
        <taxon>Bacteroides</taxon>
    </lineage>
</organism>
<dbReference type="PROSITE" id="PS51257">
    <property type="entry name" value="PROKAR_LIPOPROTEIN"/>
    <property type="match status" value="1"/>
</dbReference>
<dbReference type="HOGENOM" id="CLU_015553_0_3_10"/>
<evidence type="ECO:0000259" key="7">
    <source>
        <dbReference type="Pfam" id="PF07980"/>
    </source>
</evidence>
<dbReference type="EMBL" id="FP929033">
    <property type="protein sequence ID" value="CBK68179.1"/>
    <property type="molecule type" value="Genomic_DNA"/>
</dbReference>
<comment type="subcellular location">
    <subcellularLocation>
        <location evidence="1">Cell outer membrane</location>
    </subcellularLocation>
</comment>
<dbReference type="Pfam" id="PF14322">
    <property type="entry name" value="SusD-like_3"/>
    <property type="match status" value="1"/>
</dbReference>
<keyword evidence="3 6" id="KW-0732">Signal</keyword>
<evidence type="ECO:0000259" key="8">
    <source>
        <dbReference type="Pfam" id="PF14322"/>
    </source>
</evidence>
<dbReference type="eggNOG" id="COG0614">
    <property type="taxonomic scope" value="Bacteria"/>
</dbReference>
<evidence type="ECO:0000256" key="3">
    <source>
        <dbReference type="ARBA" id="ARBA00022729"/>
    </source>
</evidence>
<dbReference type="KEGG" id="bxy:BXY_31720"/>
<feature type="domain" description="RagB/SusD" evidence="7">
    <location>
        <begin position="314"/>
        <end position="595"/>
    </location>
</feature>
<evidence type="ECO:0000313" key="9">
    <source>
        <dbReference type="EMBL" id="CBK68179.1"/>
    </source>
</evidence>
<dbReference type="GO" id="GO:0009279">
    <property type="term" value="C:cell outer membrane"/>
    <property type="evidence" value="ECO:0007669"/>
    <property type="project" value="UniProtKB-SubCell"/>
</dbReference>
<dbReference type="SUPFAM" id="SSF48452">
    <property type="entry name" value="TPR-like"/>
    <property type="match status" value="1"/>
</dbReference>
<dbReference type="InterPro" id="IPR012944">
    <property type="entry name" value="SusD_RagB_dom"/>
</dbReference>
<evidence type="ECO:0000256" key="6">
    <source>
        <dbReference type="SAM" id="SignalP"/>
    </source>
</evidence>
<comment type="similarity">
    <text evidence="2">Belongs to the SusD family.</text>
</comment>
<reference evidence="9 10" key="2">
    <citation type="submission" date="2010-03" db="EMBL/GenBank/DDBJ databases">
        <authorList>
            <person name="Pajon A."/>
        </authorList>
    </citation>
    <scope>NUCLEOTIDE SEQUENCE [LARGE SCALE GENOMIC DNA]</scope>
    <source>
        <strain evidence="9 10">XB1A</strain>
    </source>
</reference>
<evidence type="ECO:0000256" key="4">
    <source>
        <dbReference type="ARBA" id="ARBA00023136"/>
    </source>
</evidence>
<dbReference type="InterPro" id="IPR011990">
    <property type="entry name" value="TPR-like_helical_dom_sf"/>
</dbReference>
<evidence type="ECO:0000256" key="5">
    <source>
        <dbReference type="ARBA" id="ARBA00023237"/>
    </source>
</evidence>
<dbReference type="Proteomes" id="UP000008795">
    <property type="component" value="Chromosome"/>
</dbReference>
<sequence>MSYYMIRNKYLTFLGMGLLFMASACNDGYEKEPVEHFTLDYVFSRVDSAGIQSRYFLNNIYLEHLYSGYNRIDGDFLDAASDDAISIDNNSPEIYKLFMGRYSAVSRLRDMEWGAYYQGIRKANILINNIDVVPFNLTYVNALGETKPLNYTMKAEARFLRAYFYFELVKRYGGVPLVGDNVYVLGDDVQLPRNTFAQCIDYIIGELDEIKDDLRSLPMSDATEFAHAPTKETCLAMKARVLLYAASPLFNEKPLEAGNELIGYASYDSQRWNLAAQAAKDLIDQYGPKGKGTLNLAQDYRNIFINFYGGNNPELIFFRPVGKNKNIETVNGPLGFSGNSLGNGNTNPTQNLVESFLMKDGKKPGESTKYIYNSVDDPFKDRDPRLDLTVLHNGSRWLNTTLDTKVGGTHNPSGAQYSRTCYYMAKFMKNYQALGNYEDDTHLWVIYRYGEVLLNYAEALNEVAIAGGMIDYKEVISSLVQLRKRAGIEPGDDNNYGLPTPETYDPIEMRDIIRNERRIEMAFEEQRYWDIRRWRIAETIFEKPLRGLSIQVVGTKTNYHEVDVLSAKFDTKRYFYPIPYSEVIKNGNMIQNPNW</sequence>
<evidence type="ECO:0000256" key="2">
    <source>
        <dbReference type="ARBA" id="ARBA00006275"/>
    </source>
</evidence>
<dbReference type="PATRIC" id="fig|657309.4.peg.1998"/>
<proteinExistence type="inferred from homology"/>
<reference evidence="9 10" key="1">
    <citation type="submission" date="2010-03" db="EMBL/GenBank/DDBJ databases">
        <title>The genome sequence of Bacteriodes xylanisolvens XB1A.</title>
        <authorList>
            <consortium name="metaHIT consortium -- http://www.metahit.eu/"/>
            <person name="Pajon A."/>
            <person name="Turner K."/>
            <person name="Parkhill J."/>
            <person name="Bernalier A."/>
        </authorList>
    </citation>
    <scope>NUCLEOTIDE SEQUENCE [LARGE SCALE GENOMIC DNA]</scope>
    <source>
        <strain evidence="9 10">XB1A</strain>
    </source>
</reference>
<dbReference type="InterPro" id="IPR033985">
    <property type="entry name" value="SusD-like_N"/>
</dbReference>
<dbReference type="AlphaFoldDB" id="D6D177"/>
<evidence type="ECO:0000256" key="1">
    <source>
        <dbReference type="ARBA" id="ARBA00004442"/>
    </source>
</evidence>
<feature type="chain" id="PRO_5003082851" evidence="6">
    <location>
        <begin position="25"/>
        <end position="595"/>
    </location>
</feature>
<feature type="signal peptide" evidence="6">
    <location>
        <begin position="1"/>
        <end position="24"/>
    </location>
</feature>
<accession>D6D177</accession>
<keyword evidence="4" id="KW-0472">Membrane</keyword>
<feature type="domain" description="SusD-like N-terminal" evidence="8">
    <location>
        <begin position="111"/>
        <end position="243"/>
    </location>
</feature>
<dbReference type="Pfam" id="PF07980">
    <property type="entry name" value="SusD_RagB"/>
    <property type="match status" value="1"/>
</dbReference>
<dbReference type="Gene3D" id="1.25.40.390">
    <property type="match status" value="1"/>
</dbReference>
<name>D6D177_9BACE</name>